<gene>
    <name evidence="6" type="ORF">H696_04148</name>
</gene>
<dbReference type="GO" id="GO:0006412">
    <property type="term" value="P:translation"/>
    <property type="evidence" value="ECO:0007669"/>
    <property type="project" value="InterPro"/>
</dbReference>
<evidence type="ECO:0000256" key="3">
    <source>
        <dbReference type="ARBA" id="ARBA00023274"/>
    </source>
</evidence>
<dbReference type="InterPro" id="IPR036227">
    <property type="entry name" value="Ribosomal_uL15/eL18_sf"/>
</dbReference>
<dbReference type="InterPro" id="IPR021131">
    <property type="entry name" value="Ribosomal_uL15/eL18"/>
</dbReference>
<protein>
    <submittedName>
        <fullName evidence="6">50S ribosomal protein L15, variant</fullName>
    </submittedName>
</protein>
<dbReference type="SUPFAM" id="SSF52080">
    <property type="entry name" value="Ribosomal proteins L15p and L18e"/>
    <property type="match status" value="1"/>
</dbReference>
<dbReference type="HAMAP" id="MF_01341">
    <property type="entry name" value="Ribosomal_uL15"/>
    <property type="match status" value="1"/>
</dbReference>
<dbReference type="RefSeq" id="XP_009496310.1">
    <property type="nucleotide sequence ID" value="XM_009498035.1"/>
</dbReference>
<dbReference type="PANTHER" id="PTHR12934:SF11">
    <property type="entry name" value="LARGE RIBOSOMAL SUBUNIT PROTEIN UL15M"/>
    <property type="match status" value="1"/>
</dbReference>
<dbReference type="Gene3D" id="3.100.10.10">
    <property type="match status" value="1"/>
</dbReference>
<dbReference type="GO" id="GO:0003735">
    <property type="term" value="F:structural constituent of ribosome"/>
    <property type="evidence" value="ECO:0007669"/>
    <property type="project" value="InterPro"/>
</dbReference>
<dbReference type="AlphaFoldDB" id="A0A058Z644"/>
<reference evidence="6" key="1">
    <citation type="submission" date="2013-04" db="EMBL/GenBank/DDBJ databases">
        <title>The Genome Sequence of Fonticula alba ATCC 38817.</title>
        <authorList>
            <consortium name="The Broad Institute Genomics Platform"/>
            <person name="Russ C."/>
            <person name="Cuomo C."/>
            <person name="Burger G."/>
            <person name="Gray M.W."/>
            <person name="Holland P.W.H."/>
            <person name="King N."/>
            <person name="Lang F.B.F."/>
            <person name="Roger A.J."/>
            <person name="Ruiz-Trillo I."/>
            <person name="Brown M."/>
            <person name="Walker B."/>
            <person name="Young S."/>
            <person name="Zeng Q."/>
            <person name="Gargeya S."/>
            <person name="Fitzgerald M."/>
            <person name="Haas B."/>
            <person name="Abouelleil A."/>
            <person name="Allen A.W."/>
            <person name="Alvarado L."/>
            <person name="Arachchi H.M."/>
            <person name="Berlin A.M."/>
            <person name="Chapman S.B."/>
            <person name="Gainer-Dewar J."/>
            <person name="Goldberg J."/>
            <person name="Griggs A."/>
            <person name="Gujja S."/>
            <person name="Hansen M."/>
            <person name="Howarth C."/>
            <person name="Imamovic A."/>
            <person name="Ireland A."/>
            <person name="Larimer J."/>
            <person name="McCowan C."/>
            <person name="Murphy C."/>
            <person name="Pearson M."/>
            <person name="Poon T.W."/>
            <person name="Priest M."/>
            <person name="Roberts A."/>
            <person name="Saif S."/>
            <person name="Shea T."/>
            <person name="Sisk P."/>
            <person name="Sykes S."/>
            <person name="Wortman J."/>
            <person name="Nusbaum C."/>
            <person name="Birren B."/>
        </authorList>
    </citation>
    <scope>NUCLEOTIDE SEQUENCE [LARGE SCALE GENOMIC DNA]</scope>
    <source>
        <strain evidence="6">ATCC 38817</strain>
    </source>
</reference>
<evidence type="ECO:0000256" key="4">
    <source>
        <dbReference type="SAM" id="MobiDB-lite"/>
    </source>
</evidence>
<feature type="domain" description="Large ribosomal subunit protein uL15/eL18" evidence="5">
    <location>
        <begin position="117"/>
        <end position="176"/>
    </location>
</feature>
<dbReference type="OrthoDB" id="361383at2759"/>
<keyword evidence="3" id="KW-0687">Ribonucleoprotein</keyword>
<feature type="region of interest" description="Disordered" evidence="4">
    <location>
        <begin position="51"/>
        <end position="92"/>
    </location>
</feature>
<dbReference type="InterPro" id="IPR005749">
    <property type="entry name" value="Ribosomal_uL15_bac-type"/>
</dbReference>
<comment type="similarity">
    <text evidence="1">Belongs to the universal ribosomal protein uL15 family.</text>
</comment>
<dbReference type="Proteomes" id="UP000030693">
    <property type="component" value="Unassembled WGS sequence"/>
</dbReference>
<feature type="compositionally biased region" description="Gly residues" evidence="4">
    <location>
        <begin position="61"/>
        <end position="70"/>
    </location>
</feature>
<sequence length="233" mass="24564">MISLSALCRMTASASLRSAGGAPSAAFSSAARQATLAGTISLNNIADNPGSSRAFKRVGRGHGSGLGKTSGRGHKGQNARSGNGKTSPWFEGGQSTIIAKTPKTGFNNAAFRKDFVELNLAQLQHFINIGRINPHEPITIKTLYESGVVHGVKDGVKLLADGRDLFYSKVDIQVSKGAHLARRPCWVAFFLLSFPPPPPPGVATRLTLPSLLLSSPFFGDRAGRSSCSLRAGH</sequence>
<evidence type="ECO:0000256" key="2">
    <source>
        <dbReference type="ARBA" id="ARBA00022980"/>
    </source>
</evidence>
<dbReference type="EMBL" id="KB932206">
    <property type="protein sequence ID" value="KCV69745.1"/>
    <property type="molecule type" value="Genomic_DNA"/>
</dbReference>
<evidence type="ECO:0000256" key="1">
    <source>
        <dbReference type="ARBA" id="ARBA00007320"/>
    </source>
</evidence>
<evidence type="ECO:0000313" key="7">
    <source>
        <dbReference type="Proteomes" id="UP000030693"/>
    </source>
</evidence>
<dbReference type="NCBIfam" id="TIGR01071">
    <property type="entry name" value="rplO_bact"/>
    <property type="match status" value="1"/>
</dbReference>
<keyword evidence="7" id="KW-1185">Reference proteome</keyword>
<organism evidence="6">
    <name type="scientific">Fonticula alba</name>
    <name type="common">Slime mold</name>
    <dbReference type="NCBI Taxonomy" id="691883"/>
    <lineage>
        <taxon>Eukaryota</taxon>
        <taxon>Rotosphaerida</taxon>
        <taxon>Fonticulaceae</taxon>
        <taxon>Fonticula</taxon>
    </lineage>
</organism>
<evidence type="ECO:0000259" key="5">
    <source>
        <dbReference type="Pfam" id="PF00828"/>
    </source>
</evidence>
<dbReference type="Pfam" id="PF00828">
    <property type="entry name" value="Ribosomal_L27A"/>
    <property type="match status" value="1"/>
</dbReference>
<proteinExistence type="inferred from homology"/>
<keyword evidence="2 6" id="KW-0689">Ribosomal protein</keyword>
<dbReference type="InterPro" id="IPR030878">
    <property type="entry name" value="Ribosomal_uL15"/>
</dbReference>
<accession>A0A058Z644</accession>
<dbReference type="PANTHER" id="PTHR12934">
    <property type="entry name" value="50S RIBOSOMAL PROTEIN L15"/>
    <property type="match status" value="1"/>
</dbReference>
<dbReference type="GeneID" id="20528873"/>
<evidence type="ECO:0000313" key="6">
    <source>
        <dbReference type="EMBL" id="KCV69745.1"/>
    </source>
</evidence>
<name>A0A058Z644_FONAL</name>
<dbReference type="GO" id="GO:0005762">
    <property type="term" value="C:mitochondrial large ribosomal subunit"/>
    <property type="evidence" value="ECO:0007669"/>
    <property type="project" value="TreeGrafter"/>
</dbReference>